<dbReference type="PANTHER" id="PTHR30604">
    <property type="entry name" value="PROTEIN TRANSPORT PROTEIN HOFQ"/>
    <property type="match status" value="1"/>
</dbReference>
<dbReference type="InterPro" id="IPR005644">
    <property type="entry name" value="NolW-like"/>
</dbReference>
<dbReference type="Pfam" id="PF11741">
    <property type="entry name" value="AMIN"/>
    <property type="match status" value="1"/>
</dbReference>
<evidence type="ECO:0000313" key="10">
    <source>
        <dbReference type="EMBL" id="KPJ74231.1"/>
    </source>
</evidence>
<protein>
    <recommendedName>
        <fullName evidence="9">Secretin/TonB short N-terminal domain-containing protein</fullName>
    </recommendedName>
</protein>
<dbReference type="InterPro" id="IPR021731">
    <property type="entry name" value="AMIN_dom"/>
</dbReference>
<evidence type="ECO:0000256" key="6">
    <source>
        <dbReference type="RuleBase" id="RU004003"/>
    </source>
</evidence>
<comment type="caution">
    <text evidence="10">The sequence shown here is derived from an EMBL/GenBank/DDBJ whole genome shotgun (WGS) entry which is preliminary data.</text>
</comment>
<name>A0A0S7YHG8_UNCT6</name>
<dbReference type="GO" id="GO:0009279">
    <property type="term" value="C:cell outer membrane"/>
    <property type="evidence" value="ECO:0007669"/>
    <property type="project" value="UniProtKB-SubCell"/>
</dbReference>
<dbReference type="PANTHER" id="PTHR30604:SF1">
    <property type="entry name" value="DNA UTILIZATION PROTEIN HOFQ"/>
    <property type="match status" value="1"/>
</dbReference>
<dbReference type="InterPro" id="IPR038591">
    <property type="entry name" value="NolW-like_sf"/>
</dbReference>
<proteinExistence type="inferred from homology"/>
<evidence type="ECO:0000256" key="2">
    <source>
        <dbReference type="ARBA" id="ARBA00022448"/>
    </source>
</evidence>
<evidence type="ECO:0000313" key="11">
    <source>
        <dbReference type="Proteomes" id="UP000051012"/>
    </source>
</evidence>
<evidence type="ECO:0000256" key="5">
    <source>
        <dbReference type="ARBA" id="ARBA00023237"/>
    </source>
</evidence>
<dbReference type="InterPro" id="IPR051808">
    <property type="entry name" value="Type_IV_pilus_biogenesis"/>
</dbReference>
<feature type="region of interest" description="Disordered" evidence="8">
    <location>
        <begin position="142"/>
        <end position="161"/>
    </location>
</feature>
<evidence type="ECO:0000256" key="8">
    <source>
        <dbReference type="SAM" id="MobiDB-lite"/>
    </source>
</evidence>
<dbReference type="InterPro" id="IPR001775">
    <property type="entry name" value="GspD/PilQ"/>
</dbReference>
<evidence type="ECO:0000256" key="7">
    <source>
        <dbReference type="RuleBase" id="RU004004"/>
    </source>
</evidence>
<keyword evidence="5" id="KW-0998">Cell outer membrane</keyword>
<gene>
    <name evidence="10" type="ORF">AMJ52_01275</name>
</gene>
<dbReference type="Gene3D" id="2.60.40.3500">
    <property type="match status" value="1"/>
</dbReference>
<dbReference type="Pfam" id="PF00263">
    <property type="entry name" value="Secretin"/>
    <property type="match status" value="1"/>
</dbReference>
<sequence>MRNLVIFALLVTLAGGAVIKDFVLVSEGVNTKFIIKSDAPFVANAFTLKDPARIVVDCSGVSSSLIGKKYGVNRGGVKEFTITGFTEQADLVRVVAKLDGDYSFLTSTEGNDFIITLLTGLTSSFPEWQASMAMATATTPMVEPAKPTVPTTKPPTTVTGRPISVDLEDADILSVLRLLSEYAGVNIVAGKDVKGTVTVRLHNVPWRQALEIILKASGFAYREDPGVIRVDTAENLDKQDYDLPLISKVYKLEFADPDGMDDKIEAMLSPKGKVKVDDRTYSLVVTEVEPVHERIKQLIELLDTPTPQVEIMARVVDIDVTASRALGINWTLQGLESQILRADITSNADPQVVGYGVVNIATVPSLAQIAGTIKILEERGKAQTISAPRITAVENEAASVLGGQRFGIPTRDLAGNTVIQFYTVGTKLEVVPHINSLEEITLEIHTEVSELDRASAIAGRPIITTSEADTRILVKDGNTVVIGGFIRKKQTTSERGIPLLMHIPILGALFKEKTTTIEDRELLIFITPTLIRS</sequence>
<comment type="subcellular location">
    <subcellularLocation>
        <location evidence="7">Cell outer membrane</location>
    </subcellularLocation>
    <subcellularLocation>
        <location evidence="1">Membrane</location>
    </subcellularLocation>
</comment>
<feature type="domain" description="Secretin/TonB short N-terminal" evidence="9">
    <location>
        <begin position="185"/>
        <end position="233"/>
    </location>
</feature>
<accession>A0A0S7YHG8</accession>
<dbReference type="Proteomes" id="UP000051012">
    <property type="component" value="Unassembled WGS sequence"/>
</dbReference>
<evidence type="ECO:0000256" key="4">
    <source>
        <dbReference type="ARBA" id="ARBA00023136"/>
    </source>
</evidence>
<feature type="compositionally biased region" description="Low complexity" evidence="8">
    <location>
        <begin position="142"/>
        <end position="159"/>
    </location>
</feature>
<dbReference type="InterPro" id="IPR011662">
    <property type="entry name" value="Secretin/TonB_short_N"/>
</dbReference>
<reference evidence="10 11" key="1">
    <citation type="journal article" date="2015" name="Microbiome">
        <title>Genomic resolution of linkages in carbon, nitrogen, and sulfur cycling among widespread estuary sediment bacteria.</title>
        <authorList>
            <person name="Baker B.J."/>
            <person name="Lazar C.S."/>
            <person name="Teske A.P."/>
            <person name="Dick G.J."/>
        </authorList>
    </citation>
    <scope>NUCLEOTIDE SEQUENCE [LARGE SCALE GENOMIC DNA]</scope>
    <source>
        <strain evidence="10">DG_78</strain>
    </source>
</reference>
<keyword evidence="4" id="KW-0472">Membrane</keyword>
<dbReference type="AlphaFoldDB" id="A0A0S7YHG8"/>
<evidence type="ECO:0000256" key="3">
    <source>
        <dbReference type="ARBA" id="ARBA00022729"/>
    </source>
</evidence>
<dbReference type="Gene3D" id="3.30.1370.130">
    <property type="match status" value="1"/>
</dbReference>
<dbReference type="PRINTS" id="PR00811">
    <property type="entry name" value="BCTERIALGSPD"/>
</dbReference>
<keyword evidence="3" id="KW-0732">Signal</keyword>
<dbReference type="SMART" id="SM00965">
    <property type="entry name" value="STN"/>
    <property type="match status" value="1"/>
</dbReference>
<evidence type="ECO:0000259" key="9">
    <source>
        <dbReference type="SMART" id="SM00965"/>
    </source>
</evidence>
<dbReference type="EMBL" id="LJNI01000010">
    <property type="protein sequence ID" value="KPJ74231.1"/>
    <property type="molecule type" value="Genomic_DNA"/>
</dbReference>
<keyword evidence="2 7" id="KW-0813">Transport</keyword>
<comment type="similarity">
    <text evidence="6">Belongs to the bacterial secretin family.</text>
</comment>
<dbReference type="InterPro" id="IPR004846">
    <property type="entry name" value="T2SS/T3SS_dom"/>
</dbReference>
<dbReference type="GO" id="GO:0009306">
    <property type="term" value="P:protein secretion"/>
    <property type="evidence" value="ECO:0007669"/>
    <property type="project" value="InterPro"/>
</dbReference>
<dbReference type="Pfam" id="PF07660">
    <property type="entry name" value="STN"/>
    <property type="match status" value="1"/>
</dbReference>
<dbReference type="Pfam" id="PF03958">
    <property type="entry name" value="Secretin_N"/>
    <property type="match status" value="1"/>
</dbReference>
<evidence type="ECO:0000256" key="1">
    <source>
        <dbReference type="ARBA" id="ARBA00004370"/>
    </source>
</evidence>
<dbReference type="Gene3D" id="3.30.1370.120">
    <property type="match status" value="1"/>
</dbReference>
<organism evidence="10 11">
    <name type="scientific">candidate division TA06 bacterium DG_78</name>
    <dbReference type="NCBI Taxonomy" id="1703772"/>
    <lineage>
        <taxon>Bacteria</taxon>
        <taxon>Bacteria division TA06</taxon>
    </lineage>
</organism>